<evidence type="ECO:0000313" key="3">
    <source>
        <dbReference type="Proteomes" id="UP001193035"/>
    </source>
</evidence>
<dbReference type="EMBL" id="VCPD01000012">
    <property type="protein sequence ID" value="TMV02549.1"/>
    <property type="molecule type" value="Genomic_DNA"/>
</dbReference>
<organism evidence="2 3">
    <name type="scientific">Ruegeria sediminis</name>
    <dbReference type="NCBI Taxonomy" id="2583820"/>
    <lineage>
        <taxon>Bacteria</taxon>
        <taxon>Pseudomonadati</taxon>
        <taxon>Pseudomonadota</taxon>
        <taxon>Alphaproteobacteria</taxon>
        <taxon>Rhodobacterales</taxon>
        <taxon>Roseobacteraceae</taxon>
        <taxon>Ruegeria</taxon>
    </lineage>
</organism>
<sequence>MTELILLLGILALVVILVSKRKRPSNETGGPPLEQPRPPAPSHHRTQSSGVFRPSPDDRMRVIQFSKNHPAGDWVNWKIFSGWFEVAGTHHRKGEVLDFLSAAEIASSRGRSFGVKLVPDPINQYDKNALKVVGFVDAKEFFIGFVPRDIAEKAASLPAGMPTAAELKQAKIGHSKIIVSVAGLIPPVKVRRENGWEEAPEKPPVDAQAIDVDSSILLTLIDHMNATEPLSGKQVSNLIESRKIDFISDSDGAQKEIERRSKEQHPLSHLQMSDGECEDFMKKADNNLEQQVSIVQKSFDFWLKTGEVPAPYYAYRIAVILRKAGHKDLEKRFLEAWTRHFPSGNGKRYSDLVERARKLGVVVSTAPGARK</sequence>
<name>A0ABY2WRY1_9RHOB</name>
<gene>
    <name evidence="2" type="ORF">FGK63_20170</name>
</gene>
<evidence type="ECO:0000313" key="2">
    <source>
        <dbReference type="EMBL" id="TMV02549.1"/>
    </source>
</evidence>
<dbReference type="Proteomes" id="UP001193035">
    <property type="component" value="Unassembled WGS sequence"/>
</dbReference>
<protein>
    <recommendedName>
        <fullName evidence="4">HIRAN domain-containing protein</fullName>
    </recommendedName>
</protein>
<feature type="region of interest" description="Disordered" evidence="1">
    <location>
        <begin position="23"/>
        <end position="57"/>
    </location>
</feature>
<reference evidence="2 3" key="1">
    <citation type="submission" date="2019-05" db="EMBL/GenBank/DDBJ databases">
        <title>Ruegeria sp. nov., isolated from tidal flat.</title>
        <authorList>
            <person name="Kim W."/>
        </authorList>
    </citation>
    <scope>NUCLEOTIDE SEQUENCE [LARGE SCALE GENOMIC DNA]</scope>
    <source>
        <strain evidence="2 3">CAU 1488</strain>
    </source>
</reference>
<dbReference type="Gene3D" id="3.30.70.2330">
    <property type="match status" value="1"/>
</dbReference>
<keyword evidence="3" id="KW-1185">Reference proteome</keyword>
<evidence type="ECO:0008006" key="4">
    <source>
        <dbReference type="Google" id="ProtNLM"/>
    </source>
</evidence>
<comment type="caution">
    <text evidence="2">The sequence shown here is derived from an EMBL/GenBank/DDBJ whole genome shotgun (WGS) entry which is preliminary data.</text>
</comment>
<dbReference type="RefSeq" id="WP_138845686.1">
    <property type="nucleotide sequence ID" value="NZ_VCPD01000012.1"/>
</dbReference>
<proteinExistence type="predicted"/>
<accession>A0ABY2WRY1</accession>
<evidence type="ECO:0000256" key="1">
    <source>
        <dbReference type="SAM" id="MobiDB-lite"/>
    </source>
</evidence>